<dbReference type="AlphaFoldDB" id="A0AAN8SU40"/>
<dbReference type="Proteomes" id="UP001371456">
    <property type="component" value="Unassembled WGS sequence"/>
</dbReference>
<accession>A0AAN8SU40</accession>
<feature type="compositionally biased region" description="Basic and acidic residues" evidence="1">
    <location>
        <begin position="196"/>
        <end position="220"/>
    </location>
</feature>
<feature type="region of interest" description="Disordered" evidence="1">
    <location>
        <begin position="275"/>
        <end position="294"/>
    </location>
</feature>
<feature type="region of interest" description="Disordered" evidence="1">
    <location>
        <begin position="300"/>
        <end position="326"/>
    </location>
</feature>
<proteinExistence type="predicted"/>
<feature type="region of interest" description="Disordered" evidence="1">
    <location>
        <begin position="1"/>
        <end position="24"/>
    </location>
</feature>
<keyword evidence="3" id="KW-1185">Reference proteome</keyword>
<feature type="region of interest" description="Disordered" evidence="1">
    <location>
        <begin position="178"/>
        <end position="266"/>
    </location>
</feature>
<organism evidence="2 3">
    <name type="scientific">Solanum bulbocastanum</name>
    <name type="common">Wild potato</name>
    <dbReference type="NCBI Taxonomy" id="147425"/>
    <lineage>
        <taxon>Eukaryota</taxon>
        <taxon>Viridiplantae</taxon>
        <taxon>Streptophyta</taxon>
        <taxon>Embryophyta</taxon>
        <taxon>Tracheophyta</taxon>
        <taxon>Spermatophyta</taxon>
        <taxon>Magnoliopsida</taxon>
        <taxon>eudicotyledons</taxon>
        <taxon>Gunneridae</taxon>
        <taxon>Pentapetalae</taxon>
        <taxon>asterids</taxon>
        <taxon>lamiids</taxon>
        <taxon>Solanales</taxon>
        <taxon>Solanaceae</taxon>
        <taxon>Solanoideae</taxon>
        <taxon>Solaneae</taxon>
        <taxon>Solanum</taxon>
    </lineage>
</organism>
<sequence length="736" mass="80824">MHARYRGPVNGNRSSSMGVGGVGASPERFARGRGEYRNCSRIDFGRGQSKQFGLPHGNEIFMEAGRLAAEYLVSKGVLHPSALAGKYQNGSLKNPVGEFRGFRSQEADFMGVPVEGRISALPHLGSAAGDVGHGRKRFPEEYNSMGSRSFVRESRRNVTARNYGSEFDRELGRVGSWNRVRNSPDVDAQDNAFSGNRDEQKVAKNSDGELRNSPPRKIDPEIESSGDSLVDSEPAGQNKAGDDAGKKASPTSTGTNLPSEDEQQHNQKCVEMEASKKEVDQVDVSNDNGDLETKAAKEDIEVKPCTEEHTHTSKSTEEHTHTSKSSNNLLSVWRFEHVPKKTRSSLANRVLKVFDNAVIKDENTREMELPMDTQMHSELNHVDVSAGVISSPHSHDARNLDSDKSEPLDLEEEPRCSQVIKQVNETNSSSLGDSMVIKEDETIVELPGFESCSSINLERGEKRALEHDDDCTGRTKKPRELVSSMCSLSDGILYHSKSMEDWPNSQEPGTLHGEGVLLSLDEKKLVDIPLITKSDVEPDTDFTGKQLFPGSLKTCDLNLLEASVVNETQHADPVNIFTRIPGSVKEEAPVDIDLTMSSNCNTASQYAKCAFDHVDIEVIDLDNDSEQEDKALNNPETRSEVVFTGSDGFSNNPHGTDDTPDVQDGYGLMISELLGNDIPSCSSVPENMNSFHNDMGLHNGEGVLGDDDSIYMSLGEIPISFLTAWEQQTQEFGKPF</sequence>
<reference evidence="2 3" key="1">
    <citation type="submission" date="2024-02" db="EMBL/GenBank/DDBJ databases">
        <title>de novo genome assembly of Solanum bulbocastanum strain 11H21.</title>
        <authorList>
            <person name="Hosaka A.J."/>
        </authorList>
    </citation>
    <scope>NUCLEOTIDE SEQUENCE [LARGE SCALE GENOMIC DNA]</scope>
    <source>
        <tissue evidence="2">Young leaves</tissue>
    </source>
</reference>
<dbReference type="PANTHER" id="PTHR36056:SF4">
    <property type="entry name" value="AP2_ERF DOMAIN-CONTAINING PROTEIN"/>
    <property type="match status" value="1"/>
</dbReference>
<evidence type="ECO:0000313" key="3">
    <source>
        <dbReference type="Proteomes" id="UP001371456"/>
    </source>
</evidence>
<dbReference type="EMBL" id="JBANQN010000012">
    <property type="protein sequence ID" value="KAK6774097.1"/>
    <property type="molecule type" value="Genomic_DNA"/>
</dbReference>
<comment type="caution">
    <text evidence="2">The sequence shown here is derived from an EMBL/GenBank/DDBJ whole genome shotgun (WGS) entry which is preliminary data.</text>
</comment>
<evidence type="ECO:0000256" key="1">
    <source>
        <dbReference type="SAM" id="MobiDB-lite"/>
    </source>
</evidence>
<gene>
    <name evidence="2" type="ORF">RDI58_029336</name>
</gene>
<dbReference type="InterPro" id="IPR040276">
    <property type="entry name" value="At4g26450-like"/>
</dbReference>
<dbReference type="PANTHER" id="PTHR36056">
    <property type="entry name" value="PROTEIN, PUTATIVE-RELATED"/>
    <property type="match status" value="1"/>
</dbReference>
<protein>
    <submittedName>
        <fullName evidence="2">Uncharacterized protein</fullName>
    </submittedName>
</protein>
<evidence type="ECO:0000313" key="2">
    <source>
        <dbReference type="EMBL" id="KAK6774097.1"/>
    </source>
</evidence>
<feature type="compositionally biased region" description="Polar residues" evidence="1">
    <location>
        <begin position="249"/>
        <end position="258"/>
    </location>
</feature>
<name>A0AAN8SU40_SOLBU</name>
<feature type="compositionally biased region" description="Basic and acidic residues" evidence="1">
    <location>
        <begin position="300"/>
        <end position="321"/>
    </location>
</feature>